<dbReference type="eggNOG" id="arCOG01703">
    <property type="taxonomic scope" value="Archaea"/>
</dbReference>
<name>F2L4P7_THEU7</name>
<feature type="binding site" evidence="6">
    <location>
        <position position="121"/>
    </location>
    <ligand>
        <name>FMN</name>
        <dbReference type="ChEBI" id="CHEBI:58210"/>
    </ligand>
</feature>
<reference evidence="8 9" key="1">
    <citation type="journal article" date="2011" name="J. Bacteriol.">
        <title>Complete genome sequence of the thermoacidophilic crenarchaeon Thermoproteus uzoniensis 768-20.</title>
        <authorList>
            <person name="Mardanov A.V."/>
            <person name="Gumerov V.M."/>
            <person name="Beletsky A.V."/>
            <person name="Prokofeva M.I."/>
            <person name="Bonch-Osmolovskaya E.A."/>
            <person name="Ravin N.V."/>
            <person name="Skryabin K.G."/>
        </authorList>
    </citation>
    <scope>NUCLEOTIDE SEQUENCE [LARGE SCALE GENOMIC DNA]</scope>
    <source>
        <strain evidence="8 9">768-20</strain>
    </source>
</reference>
<reference key="2">
    <citation type="submission" date="2011-03" db="EMBL/GenBank/DDBJ databases">
        <title>Complete genome sequence of the thermoacidophilic crenarchaeon Thermoproteus uzoniensis 768-20.</title>
        <authorList>
            <person name="Mardanov A.V."/>
            <person name="Gumerov V.M."/>
            <person name="Beletsky A.V."/>
            <person name="Prokofeva M.I."/>
            <person name="Bonch-Osmolovskaya E.A."/>
            <person name="Ravin N.V."/>
            <person name="Skryabin K.G."/>
        </authorList>
    </citation>
    <scope>NUCLEOTIDE SEQUENCE</scope>
    <source>
        <strain>768-20</strain>
    </source>
</reference>
<evidence type="ECO:0000259" key="7">
    <source>
        <dbReference type="Pfam" id="PF02441"/>
    </source>
</evidence>
<keyword evidence="3 6" id="KW-0288">FMN</keyword>
<dbReference type="InterPro" id="IPR004507">
    <property type="entry name" value="UbiX-like"/>
</dbReference>
<dbReference type="InterPro" id="IPR036551">
    <property type="entry name" value="Flavin_trans-like"/>
</dbReference>
<comment type="similarity">
    <text evidence="5 6">Belongs to the UbiX/PAD1 family.</text>
</comment>
<dbReference type="HOGENOM" id="CLU_074522_0_1_2"/>
<dbReference type="PANTHER" id="PTHR43374:SF1">
    <property type="entry name" value="FLAVIN PRENYLTRANSFERASE PAD1, MITOCHONDRIAL"/>
    <property type="match status" value="1"/>
</dbReference>
<dbReference type="EMBL" id="CP002590">
    <property type="protein sequence ID" value="AEA12225.1"/>
    <property type="molecule type" value="Genomic_DNA"/>
</dbReference>
<dbReference type="GO" id="GO:0016831">
    <property type="term" value="F:carboxy-lyase activity"/>
    <property type="evidence" value="ECO:0007669"/>
    <property type="project" value="TreeGrafter"/>
</dbReference>
<sequence length="189" mass="21159">MRIFVGVTGASGAIYAVRLLEYLRKLNVEVHLSVSRTAWKIVKHEVGLDRDSVISLADYYWEEDDLEAPPASGSFRIDAVAVVPCSTKTLAAIANGLTTNLITRAAEVALKERRRLVLVVRESPLSLVHIRNMELATVAGAVVMPAAPPFYHKPKTLEELIDFFVGRILDVLGLEHDFIRRWGRDRLRK</sequence>
<organism evidence="8 9">
    <name type="scientific">Thermoproteus uzoniensis (strain 768-20)</name>
    <dbReference type="NCBI Taxonomy" id="999630"/>
    <lineage>
        <taxon>Archaea</taxon>
        <taxon>Thermoproteota</taxon>
        <taxon>Thermoprotei</taxon>
        <taxon>Thermoproteales</taxon>
        <taxon>Thermoproteaceae</taxon>
        <taxon>Thermoproteus</taxon>
    </lineage>
</organism>
<comment type="caution">
    <text evidence="6">Lacks conserved residue(s) required for the propagation of feature annotation.</text>
</comment>
<evidence type="ECO:0000313" key="9">
    <source>
        <dbReference type="Proteomes" id="UP000008138"/>
    </source>
</evidence>
<dbReference type="EC" id="2.5.1.129" evidence="6"/>
<dbReference type="SUPFAM" id="SSF52507">
    <property type="entry name" value="Homo-oligomeric flavin-containing Cys decarboxylases, HFCD"/>
    <property type="match status" value="1"/>
</dbReference>
<feature type="binding site" evidence="6">
    <location>
        <begin position="9"/>
        <end position="11"/>
    </location>
    <ligand>
        <name>FMN</name>
        <dbReference type="ChEBI" id="CHEBI:58210"/>
    </ligand>
</feature>
<dbReference type="NCBIfam" id="TIGR00421">
    <property type="entry name" value="ubiX_pad"/>
    <property type="match status" value="1"/>
</dbReference>
<dbReference type="HAMAP" id="MF_01984">
    <property type="entry name" value="ubiX_pad"/>
    <property type="match status" value="1"/>
</dbReference>
<evidence type="ECO:0000256" key="4">
    <source>
        <dbReference type="ARBA" id="ARBA00022679"/>
    </source>
</evidence>
<keyword evidence="2 6" id="KW-0285">Flavoprotein</keyword>
<dbReference type="KEGG" id="tuz:TUZN_0735"/>
<keyword evidence="4 6" id="KW-0808">Transferase</keyword>
<dbReference type="AlphaFoldDB" id="F2L4P7"/>
<proteinExistence type="inferred from homology"/>
<evidence type="ECO:0000256" key="6">
    <source>
        <dbReference type="HAMAP-Rule" id="MF_01984"/>
    </source>
</evidence>
<feature type="binding site" evidence="6">
    <location>
        <position position="151"/>
    </location>
    <ligand>
        <name>dimethylallyl phosphate</name>
        <dbReference type="ChEBI" id="CHEBI:88052"/>
    </ligand>
</feature>
<gene>
    <name evidence="6" type="primary">ubiX</name>
    <name evidence="8" type="ordered locus">TUZN_0735</name>
</gene>
<dbReference type="GeneID" id="10360274"/>
<evidence type="ECO:0000313" key="8">
    <source>
        <dbReference type="EMBL" id="AEA12225.1"/>
    </source>
</evidence>
<dbReference type="NCBIfam" id="NF004685">
    <property type="entry name" value="PRK06029.1"/>
    <property type="match status" value="1"/>
</dbReference>
<feature type="binding site" evidence="6">
    <location>
        <begin position="86"/>
        <end position="89"/>
    </location>
    <ligand>
        <name>FMN</name>
        <dbReference type="ChEBI" id="CHEBI:58210"/>
    </ligand>
</feature>
<dbReference type="OrthoDB" id="9540at2157"/>
<dbReference type="Proteomes" id="UP000008138">
    <property type="component" value="Chromosome"/>
</dbReference>
<evidence type="ECO:0000256" key="1">
    <source>
        <dbReference type="ARBA" id="ARBA00022602"/>
    </source>
</evidence>
<keyword evidence="1 6" id="KW-0637">Prenyltransferase</keyword>
<feature type="binding site" evidence="6">
    <location>
        <position position="167"/>
    </location>
    <ligand>
        <name>dimethylallyl phosphate</name>
        <dbReference type="ChEBI" id="CHEBI:88052"/>
    </ligand>
</feature>
<dbReference type="InterPro" id="IPR003382">
    <property type="entry name" value="Flavoprotein"/>
</dbReference>
<feature type="domain" description="Flavoprotein" evidence="7">
    <location>
        <begin position="1"/>
        <end position="172"/>
    </location>
</feature>
<protein>
    <recommendedName>
        <fullName evidence="6">Flavin prenyltransferase UbiX</fullName>
        <ecNumber evidence="6">2.5.1.129</ecNumber>
    </recommendedName>
</protein>
<dbReference type="FunFam" id="3.40.50.1950:FF:000001">
    <property type="entry name" value="Flavin prenyltransferase UbiX"/>
    <property type="match status" value="1"/>
</dbReference>
<keyword evidence="9" id="KW-1185">Reference proteome</keyword>
<dbReference type="GO" id="GO:0106141">
    <property type="term" value="F:flavin prenyltransferase activity"/>
    <property type="evidence" value="ECO:0007669"/>
    <property type="project" value="UniProtKB-EC"/>
</dbReference>
<comment type="function">
    <text evidence="6">Flavin prenyltransferase that catalyzes the synthesis of the prenylated FMN cofactor (prenyl-FMN) for 4-hydroxy-3-polyprenylbenzoic acid decarboxylase UbiD. The prenyltransferase is metal-independent and links a dimethylallyl moiety from dimethylallyl monophosphate (DMAP) to the flavin N5 and C6 atoms of FMN.</text>
</comment>
<accession>F2L4P7</accession>
<evidence type="ECO:0000256" key="3">
    <source>
        <dbReference type="ARBA" id="ARBA00022643"/>
    </source>
</evidence>
<feature type="binding site" evidence="6">
    <location>
        <position position="35"/>
    </location>
    <ligand>
        <name>FMN</name>
        <dbReference type="ChEBI" id="CHEBI:58210"/>
    </ligand>
</feature>
<dbReference type="RefSeq" id="WP_013679561.1">
    <property type="nucleotide sequence ID" value="NC_015315.1"/>
</dbReference>
<dbReference type="STRING" id="999630.TUZN_0735"/>
<dbReference type="Gene3D" id="3.40.50.1950">
    <property type="entry name" value="Flavin prenyltransferase-like"/>
    <property type="match status" value="1"/>
</dbReference>
<comment type="catalytic activity">
    <reaction evidence="6">
        <text>dimethylallyl phosphate + FMNH2 = prenylated FMNH2 + phosphate</text>
        <dbReference type="Rhea" id="RHEA:37743"/>
        <dbReference type="ChEBI" id="CHEBI:43474"/>
        <dbReference type="ChEBI" id="CHEBI:57618"/>
        <dbReference type="ChEBI" id="CHEBI:87467"/>
        <dbReference type="ChEBI" id="CHEBI:88052"/>
        <dbReference type="EC" id="2.5.1.129"/>
    </reaction>
</comment>
<dbReference type="PANTHER" id="PTHR43374">
    <property type="entry name" value="FLAVIN PRENYLTRANSFERASE"/>
    <property type="match status" value="1"/>
</dbReference>
<evidence type="ECO:0000256" key="2">
    <source>
        <dbReference type="ARBA" id="ARBA00022630"/>
    </source>
</evidence>
<evidence type="ECO:0000256" key="5">
    <source>
        <dbReference type="ARBA" id="ARBA00060793"/>
    </source>
</evidence>
<dbReference type="Pfam" id="PF02441">
    <property type="entry name" value="Flavoprotein"/>
    <property type="match status" value="1"/>
</dbReference>